<evidence type="ECO:0000256" key="2">
    <source>
        <dbReference type="ARBA" id="ARBA00022884"/>
    </source>
</evidence>
<accession>A0A1G1VRG5</accession>
<protein>
    <recommendedName>
        <fullName evidence="4">tRNA-binding domain-containing protein</fullName>
    </recommendedName>
</protein>
<proteinExistence type="predicted"/>
<evidence type="ECO:0000256" key="1">
    <source>
        <dbReference type="ARBA" id="ARBA00022555"/>
    </source>
</evidence>
<organism evidence="5 6">
    <name type="scientific">Candidatus Chisholmbacteria bacterium RIFCSPHIGHO2_01_FULL_48_12</name>
    <dbReference type="NCBI Taxonomy" id="1797589"/>
    <lineage>
        <taxon>Bacteria</taxon>
        <taxon>Candidatus Chisholmiibacteriota</taxon>
    </lineage>
</organism>
<evidence type="ECO:0000313" key="6">
    <source>
        <dbReference type="Proteomes" id="UP000177324"/>
    </source>
</evidence>
<dbReference type="InterPro" id="IPR002547">
    <property type="entry name" value="tRNA-bd_dom"/>
</dbReference>
<dbReference type="EMBL" id="MHCH01000012">
    <property type="protein sequence ID" value="OGY18005.1"/>
    <property type="molecule type" value="Genomic_DNA"/>
</dbReference>
<dbReference type="Gene3D" id="2.40.50.140">
    <property type="entry name" value="Nucleic acid-binding proteins"/>
    <property type="match status" value="1"/>
</dbReference>
<evidence type="ECO:0000256" key="3">
    <source>
        <dbReference type="PROSITE-ProRule" id="PRU00209"/>
    </source>
</evidence>
<feature type="domain" description="TRNA-binding" evidence="4">
    <location>
        <begin position="9"/>
        <end position="112"/>
    </location>
</feature>
<keyword evidence="2 3" id="KW-0694">RNA-binding</keyword>
<dbReference type="SUPFAM" id="SSF50249">
    <property type="entry name" value="Nucleic acid-binding proteins"/>
    <property type="match status" value="1"/>
</dbReference>
<sequence length="112" mass="12556">MKTQVSFVEFQKLDLRVGTIKQVEIPEGSRTMYRLTVDLGEEIGQRIIFAGIKEMYQPGELEDKQGVFVVNLEPKKIMGEESQGMLLAVCEADDTPIMIVPLKQVKAGSIVR</sequence>
<dbReference type="PROSITE" id="PS50886">
    <property type="entry name" value="TRBD"/>
    <property type="match status" value="1"/>
</dbReference>
<dbReference type="Proteomes" id="UP000177324">
    <property type="component" value="Unassembled WGS sequence"/>
</dbReference>
<dbReference type="STRING" id="1797589.A2784_04955"/>
<dbReference type="InterPro" id="IPR012340">
    <property type="entry name" value="NA-bd_OB-fold"/>
</dbReference>
<evidence type="ECO:0000313" key="5">
    <source>
        <dbReference type="EMBL" id="OGY18005.1"/>
    </source>
</evidence>
<name>A0A1G1VRG5_9BACT</name>
<dbReference type="GO" id="GO:0000049">
    <property type="term" value="F:tRNA binding"/>
    <property type="evidence" value="ECO:0007669"/>
    <property type="project" value="UniProtKB-UniRule"/>
</dbReference>
<dbReference type="InterPro" id="IPR051270">
    <property type="entry name" value="Tyrosine-tRNA_ligase_regulator"/>
</dbReference>
<evidence type="ECO:0000259" key="4">
    <source>
        <dbReference type="PROSITE" id="PS50886"/>
    </source>
</evidence>
<dbReference type="PANTHER" id="PTHR11586">
    <property type="entry name" value="TRNA-AMINOACYLATION COFACTOR ARC1 FAMILY MEMBER"/>
    <property type="match status" value="1"/>
</dbReference>
<dbReference type="AlphaFoldDB" id="A0A1G1VRG5"/>
<dbReference type="Pfam" id="PF01588">
    <property type="entry name" value="tRNA_bind"/>
    <property type="match status" value="1"/>
</dbReference>
<reference evidence="5 6" key="1">
    <citation type="journal article" date="2016" name="Nat. Commun.">
        <title>Thousands of microbial genomes shed light on interconnected biogeochemical processes in an aquifer system.</title>
        <authorList>
            <person name="Anantharaman K."/>
            <person name="Brown C.T."/>
            <person name="Hug L.A."/>
            <person name="Sharon I."/>
            <person name="Castelle C.J."/>
            <person name="Probst A.J."/>
            <person name="Thomas B.C."/>
            <person name="Singh A."/>
            <person name="Wilkins M.J."/>
            <person name="Karaoz U."/>
            <person name="Brodie E.L."/>
            <person name="Williams K.H."/>
            <person name="Hubbard S.S."/>
            <person name="Banfield J.F."/>
        </authorList>
    </citation>
    <scope>NUCLEOTIDE SEQUENCE [LARGE SCALE GENOMIC DNA]</scope>
</reference>
<keyword evidence="1 3" id="KW-0820">tRNA-binding</keyword>
<gene>
    <name evidence="5" type="ORF">A2784_04955</name>
</gene>
<dbReference type="PANTHER" id="PTHR11586:SF37">
    <property type="entry name" value="TRNA-BINDING DOMAIN-CONTAINING PROTEIN"/>
    <property type="match status" value="1"/>
</dbReference>
<comment type="caution">
    <text evidence="5">The sequence shown here is derived from an EMBL/GenBank/DDBJ whole genome shotgun (WGS) entry which is preliminary data.</text>
</comment>